<dbReference type="EMBL" id="LLXX01000128">
    <property type="protein sequence ID" value="KRR04272.1"/>
    <property type="molecule type" value="Genomic_DNA"/>
</dbReference>
<dbReference type="RefSeq" id="WP_057852355.1">
    <property type="nucleotide sequence ID" value="NZ_LLXX01000128.1"/>
</dbReference>
<name>A0A0R3LGW2_9BRAD</name>
<comment type="caution">
    <text evidence="1">The sequence shown here is derived from an EMBL/GenBank/DDBJ whole genome shotgun (WGS) entry which is preliminary data.</text>
</comment>
<sequence>MDRPTRFRTVAATAPREFTVIPAMLDDLNRTISVLEYDIATEEEQTGIRDAADPKYSMLARNLGARRENLKATAASLTLRLALMHANSRRIAA</sequence>
<dbReference type="AlphaFoldDB" id="A0A0R3LGW2"/>
<proteinExistence type="predicted"/>
<protein>
    <submittedName>
        <fullName evidence="1">Uncharacterized protein</fullName>
    </submittedName>
</protein>
<accession>A0A0R3LGW2</accession>
<evidence type="ECO:0000313" key="2">
    <source>
        <dbReference type="Proteomes" id="UP000051913"/>
    </source>
</evidence>
<dbReference type="Proteomes" id="UP000051913">
    <property type="component" value="Unassembled WGS sequence"/>
</dbReference>
<organism evidence="1 2">
    <name type="scientific">Bradyrhizobium valentinum</name>
    <dbReference type="NCBI Taxonomy" id="1518501"/>
    <lineage>
        <taxon>Bacteria</taxon>
        <taxon>Pseudomonadati</taxon>
        <taxon>Pseudomonadota</taxon>
        <taxon>Alphaproteobacteria</taxon>
        <taxon>Hyphomicrobiales</taxon>
        <taxon>Nitrobacteraceae</taxon>
        <taxon>Bradyrhizobium</taxon>
    </lineage>
</organism>
<gene>
    <name evidence="1" type="ORF">CP49_23935</name>
</gene>
<evidence type="ECO:0000313" key="1">
    <source>
        <dbReference type="EMBL" id="KRR04272.1"/>
    </source>
</evidence>
<reference evidence="1 2" key="1">
    <citation type="submission" date="2014-03" db="EMBL/GenBank/DDBJ databases">
        <title>Bradyrhizobium valentinum sp. nov., isolated from effective nodules of Lupinus mariae-josephae, a lupine endemic of basic-lime soils in Eastern Spain.</title>
        <authorList>
            <person name="Duran D."/>
            <person name="Rey L."/>
            <person name="Navarro A."/>
            <person name="Busquets A."/>
            <person name="Imperial J."/>
            <person name="Ruiz-Argueso T."/>
        </authorList>
    </citation>
    <scope>NUCLEOTIDE SEQUENCE [LARGE SCALE GENOMIC DNA]</scope>
    <source>
        <strain evidence="1 2">LmjM3</strain>
    </source>
</reference>
<keyword evidence="2" id="KW-1185">Reference proteome</keyword>